<proteinExistence type="predicted"/>
<dbReference type="Pfam" id="PF00293">
    <property type="entry name" value="NUDIX"/>
    <property type="match status" value="1"/>
</dbReference>
<dbReference type="AlphaFoldDB" id="Q2PYG8"/>
<evidence type="ECO:0000313" key="2">
    <source>
        <dbReference type="EMBL" id="ABC25259.1"/>
    </source>
</evidence>
<dbReference type="InterPro" id="IPR015797">
    <property type="entry name" value="NUDIX_hydrolase-like_dom_sf"/>
</dbReference>
<keyword evidence="2" id="KW-0378">Hydrolase</keyword>
<dbReference type="InterPro" id="IPR000086">
    <property type="entry name" value="NUDIX_hydrolase_dom"/>
</dbReference>
<dbReference type="PROSITE" id="PS51462">
    <property type="entry name" value="NUDIX"/>
    <property type="match status" value="1"/>
</dbReference>
<dbReference type="Gene3D" id="3.90.79.10">
    <property type="entry name" value="Nucleoside Triphosphate Pyrophosphohydrolase"/>
    <property type="match status" value="1"/>
</dbReference>
<evidence type="ECO:0000259" key="1">
    <source>
        <dbReference type="PROSITE" id="PS51462"/>
    </source>
</evidence>
<protein>
    <submittedName>
        <fullName evidence="2">Hydrolase, NUDIX family domain protein</fullName>
    </submittedName>
</protein>
<organism evidence="2">
    <name type="scientific">uncultured marine bacterium Ant4E12</name>
    <dbReference type="NCBI Taxonomy" id="360424"/>
    <lineage>
        <taxon>Bacteria</taxon>
        <taxon>environmental samples</taxon>
    </lineage>
</organism>
<dbReference type="GO" id="GO:0016787">
    <property type="term" value="F:hydrolase activity"/>
    <property type="evidence" value="ECO:0007669"/>
    <property type="project" value="UniProtKB-KW"/>
</dbReference>
<sequence length="211" mass="23549">MMVTGRWLVKSSKSLAFTNEQVQAVKTITSFIPRDEVQVAAQNKIIAFAELNKDALHRSCLDGHFTGSSWVVNHEGNKGLILLHAKIKRWLQPGGHADGDACLAGVALKEATEETGIAGLRVWSNPIDLDVHLFQNRAKVEPDHWHLDTRFLIQAPEGALEEGNHESDGLRWIGEEELEDPELQLDPSTQRLARYGFALIRHLGEEKSFDA</sequence>
<name>Q2PYG8_9BACT</name>
<dbReference type="EMBL" id="DQ295238">
    <property type="protein sequence ID" value="ABC25259.1"/>
    <property type="molecule type" value="Genomic_DNA"/>
</dbReference>
<dbReference type="CDD" id="cd03674">
    <property type="entry name" value="NUDIX_Hydrolase"/>
    <property type="match status" value="1"/>
</dbReference>
<reference evidence="2" key="1">
    <citation type="journal article" date="2006" name="Appl. Environ. Microbiol.">
        <title>Comparative genomics of DNA fragments from six Antarctic marine planktonic bacteria.</title>
        <authorList>
            <person name="Grzymski J.J."/>
            <person name="Carter B.J."/>
            <person name="DeLong E.F."/>
            <person name="Feldman R.A."/>
            <person name="Ghadiri A."/>
            <person name="Murray A.E."/>
        </authorList>
    </citation>
    <scope>NUCLEOTIDE SEQUENCE</scope>
</reference>
<feature type="domain" description="Nudix hydrolase" evidence="1">
    <location>
        <begin position="62"/>
        <end position="198"/>
    </location>
</feature>
<accession>Q2PYG8</accession>
<dbReference type="SUPFAM" id="SSF55811">
    <property type="entry name" value="Nudix"/>
    <property type="match status" value="1"/>
</dbReference>